<evidence type="ECO:0000313" key="1">
    <source>
        <dbReference type="EMBL" id="TWT84847.1"/>
    </source>
</evidence>
<dbReference type="Proteomes" id="UP000315010">
    <property type="component" value="Unassembled WGS sequence"/>
</dbReference>
<sequence length="75" mass="8949">MLRYWWDRWGCQGGEVTFAFCVRYSHGNKCLNIILRLPRPRVQPFHPQFPYRNSLLRKMVQPKRVRRSGCQGAAN</sequence>
<protein>
    <submittedName>
        <fullName evidence="1">Uncharacterized protein</fullName>
    </submittedName>
</protein>
<organism evidence="1 2">
    <name type="scientific">Novipirellula herctigrandis</name>
    <dbReference type="NCBI Taxonomy" id="2527986"/>
    <lineage>
        <taxon>Bacteria</taxon>
        <taxon>Pseudomonadati</taxon>
        <taxon>Planctomycetota</taxon>
        <taxon>Planctomycetia</taxon>
        <taxon>Pirellulales</taxon>
        <taxon>Pirellulaceae</taxon>
        <taxon>Novipirellula</taxon>
    </lineage>
</organism>
<dbReference type="EMBL" id="SJPJ01000001">
    <property type="protein sequence ID" value="TWT84847.1"/>
    <property type="molecule type" value="Genomic_DNA"/>
</dbReference>
<comment type="caution">
    <text evidence="1">The sequence shown here is derived from an EMBL/GenBank/DDBJ whole genome shotgun (WGS) entry which is preliminary data.</text>
</comment>
<keyword evidence="2" id="KW-1185">Reference proteome</keyword>
<gene>
    <name evidence="1" type="ORF">CA13_63280</name>
</gene>
<name>A0A5C5ZCQ8_9BACT</name>
<reference evidence="1 2" key="1">
    <citation type="submission" date="2019-02" db="EMBL/GenBank/DDBJ databases">
        <title>Deep-cultivation of Planctomycetes and their phenomic and genomic characterization uncovers novel biology.</title>
        <authorList>
            <person name="Wiegand S."/>
            <person name="Jogler M."/>
            <person name="Boedeker C."/>
            <person name="Pinto D."/>
            <person name="Vollmers J."/>
            <person name="Rivas-Marin E."/>
            <person name="Kohn T."/>
            <person name="Peeters S.H."/>
            <person name="Heuer A."/>
            <person name="Rast P."/>
            <person name="Oberbeckmann S."/>
            <person name="Bunk B."/>
            <person name="Jeske O."/>
            <person name="Meyerdierks A."/>
            <person name="Storesund J.E."/>
            <person name="Kallscheuer N."/>
            <person name="Luecker S."/>
            <person name="Lage O.M."/>
            <person name="Pohl T."/>
            <person name="Merkel B.J."/>
            <person name="Hornburger P."/>
            <person name="Mueller R.-W."/>
            <person name="Bruemmer F."/>
            <person name="Labrenz M."/>
            <person name="Spormann A.M."/>
            <person name="Op Den Camp H."/>
            <person name="Overmann J."/>
            <person name="Amann R."/>
            <person name="Jetten M.S.M."/>
            <person name="Mascher T."/>
            <person name="Medema M.H."/>
            <person name="Devos D.P."/>
            <person name="Kaster A.-K."/>
            <person name="Ovreas L."/>
            <person name="Rohde M."/>
            <person name="Galperin M.Y."/>
            <person name="Jogler C."/>
        </authorList>
    </citation>
    <scope>NUCLEOTIDE SEQUENCE [LARGE SCALE GENOMIC DNA]</scope>
    <source>
        <strain evidence="1 2">CA13</strain>
    </source>
</reference>
<evidence type="ECO:0000313" key="2">
    <source>
        <dbReference type="Proteomes" id="UP000315010"/>
    </source>
</evidence>
<proteinExistence type="predicted"/>
<accession>A0A5C5ZCQ8</accession>
<dbReference type="AlphaFoldDB" id="A0A5C5ZCQ8"/>